<dbReference type="EMBL" id="WDBZ01000029">
    <property type="protein sequence ID" value="KAB6451282.1"/>
    <property type="molecule type" value="Genomic_DNA"/>
</dbReference>
<dbReference type="SUPFAM" id="SSF53756">
    <property type="entry name" value="UDP-Glycosyltransferase/glycogen phosphorylase"/>
    <property type="match status" value="1"/>
</dbReference>
<dbReference type="GO" id="GO:0016757">
    <property type="term" value="F:glycosyltransferase activity"/>
    <property type="evidence" value="ECO:0007669"/>
    <property type="project" value="InterPro"/>
</dbReference>
<accession>A0A3E4KCR7</accession>
<dbReference type="InterPro" id="IPR050194">
    <property type="entry name" value="Glycosyltransferase_grp1"/>
</dbReference>
<dbReference type="PANTHER" id="PTHR45947:SF3">
    <property type="entry name" value="SULFOQUINOVOSYL TRANSFERASE SQD2"/>
    <property type="match status" value="1"/>
</dbReference>
<evidence type="ECO:0000313" key="3">
    <source>
        <dbReference type="EMBL" id="KAB6451282.1"/>
    </source>
</evidence>
<protein>
    <submittedName>
        <fullName evidence="4">Glycosyltransferase family 4 protein</fullName>
    </submittedName>
</protein>
<dbReference type="RefSeq" id="WP_117697672.1">
    <property type="nucleotide sequence ID" value="NZ_CAXTGH010000002.1"/>
</dbReference>
<dbReference type="Pfam" id="PF13439">
    <property type="entry name" value="Glyco_transf_4"/>
    <property type="match status" value="1"/>
</dbReference>
<keyword evidence="4" id="KW-0808">Transferase</keyword>
<comment type="caution">
    <text evidence="4">The sequence shown here is derived from an EMBL/GenBank/DDBJ whole genome shotgun (WGS) entry which is preliminary data.</text>
</comment>
<gene>
    <name evidence="4" type="ORF">GAZ06_13040</name>
    <name evidence="3" type="ORF">GAZ09_14345</name>
</gene>
<dbReference type="Gene3D" id="3.40.50.2000">
    <property type="entry name" value="Glycogen Phosphorylase B"/>
    <property type="match status" value="2"/>
</dbReference>
<name>A0A3E4KCR7_PHOVU</name>
<dbReference type="InterPro" id="IPR001296">
    <property type="entry name" value="Glyco_trans_1"/>
</dbReference>
<dbReference type="EMBL" id="WDBY01000025">
    <property type="protein sequence ID" value="KAB6476669.1"/>
    <property type="molecule type" value="Genomic_DNA"/>
</dbReference>
<feature type="domain" description="Glycosyltransferase subfamily 4-like N-terminal" evidence="2">
    <location>
        <begin position="12"/>
        <end position="171"/>
    </location>
</feature>
<evidence type="ECO:0000259" key="2">
    <source>
        <dbReference type="Pfam" id="PF13439"/>
    </source>
</evidence>
<dbReference type="InterPro" id="IPR028098">
    <property type="entry name" value="Glyco_trans_4-like_N"/>
</dbReference>
<evidence type="ECO:0000313" key="6">
    <source>
        <dbReference type="Proteomes" id="UP000483142"/>
    </source>
</evidence>
<dbReference type="Pfam" id="PF00534">
    <property type="entry name" value="Glycos_transf_1"/>
    <property type="match status" value="1"/>
</dbReference>
<organism evidence="4 5">
    <name type="scientific">Phocaeicola vulgatus</name>
    <name type="common">Bacteroides vulgatus</name>
    <dbReference type="NCBI Taxonomy" id="821"/>
    <lineage>
        <taxon>Bacteria</taxon>
        <taxon>Pseudomonadati</taxon>
        <taxon>Bacteroidota</taxon>
        <taxon>Bacteroidia</taxon>
        <taxon>Bacteroidales</taxon>
        <taxon>Bacteroidaceae</taxon>
        <taxon>Phocaeicola</taxon>
    </lineage>
</organism>
<dbReference type="AlphaFoldDB" id="A0A3E4KCR7"/>
<dbReference type="Proteomes" id="UP000483142">
    <property type="component" value="Unassembled WGS sequence"/>
</dbReference>
<dbReference type="Proteomes" id="UP000468344">
    <property type="component" value="Unassembled WGS sequence"/>
</dbReference>
<evidence type="ECO:0000259" key="1">
    <source>
        <dbReference type="Pfam" id="PF00534"/>
    </source>
</evidence>
<feature type="domain" description="Glycosyl transferase family 1" evidence="1">
    <location>
        <begin position="178"/>
        <end position="328"/>
    </location>
</feature>
<evidence type="ECO:0000313" key="5">
    <source>
        <dbReference type="Proteomes" id="UP000468344"/>
    </source>
</evidence>
<reference evidence="5 6" key="1">
    <citation type="journal article" date="2019" name="Nat. Med.">
        <title>A library of human gut bacterial isolates paired with longitudinal multiomics data enables mechanistic microbiome research.</title>
        <authorList>
            <person name="Poyet M."/>
            <person name="Groussin M."/>
            <person name="Gibbons S.M."/>
            <person name="Avila-Pacheco J."/>
            <person name="Jiang X."/>
            <person name="Kearney S.M."/>
            <person name="Perrotta A.R."/>
            <person name="Berdy B."/>
            <person name="Zhao S."/>
            <person name="Lieberman T.D."/>
            <person name="Swanson P.K."/>
            <person name="Smith M."/>
            <person name="Roesemann S."/>
            <person name="Alexander J.E."/>
            <person name="Rich S.A."/>
            <person name="Livny J."/>
            <person name="Vlamakis H."/>
            <person name="Clish C."/>
            <person name="Bullock K."/>
            <person name="Deik A."/>
            <person name="Scott J."/>
            <person name="Pierce K.A."/>
            <person name="Xavier R.J."/>
            <person name="Alm E.J."/>
        </authorList>
    </citation>
    <scope>NUCLEOTIDE SEQUENCE [LARGE SCALE GENOMIC DNA]</scope>
    <source>
        <strain evidence="4 5">BIOML-A140</strain>
        <strain evidence="3 6">BIOML-A141</strain>
    </source>
</reference>
<dbReference type="PANTHER" id="PTHR45947">
    <property type="entry name" value="SULFOQUINOVOSYL TRANSFERASE SQD2"/>
    <property type="match status" value="1"/>
</dbReference>
<evidence type="ECO:0000313" key="4">
    <source>
        <dbReference type="EMBL" id="KAB6476669.1"/>
    </source>
</evidence>
<proteinExistence type="predicted"/>
<sequence length="354" mass="40413">MKILLITVRSDFGGGPRHVDQLINNLPQNIEIYVAYPQDGTPYGQEWNSNSRIKSRINIPFRKFSTKTLFEIAKFIKENSINIVHSHGNGAGVYSRLLPLLGVDSKIVHTFHGISEFYSCKAKKIIDKLSGVVLKYFTDAFVLVSYGELELGQNRRILFKNKSQVIYNGIEDPHRLAERKEDKVVTISRFNYQKNMDSSFAIASAFKQDNSIRFVWVGDGDDYSRLKQQAEKECINIEFVGFSINPMEHLCNSSIYLSTSRFEGLPYALIEAAAIGLPIIASDVKGNNEVVMHGFNGYLFHTIEEGIGYIEKLHKDRVLSERMSRFSRTFYEDNFTINKMIDALVSVYDKLNFL</sequence>